<feature type="compositionally biased region" description="Basic and acidic residues" evidence="1">
    <location>
        <begin position="1561"/>
        <end position="1570"/>
    </location>
</feature>
<comment type="caution">
    <text evidence="3">The sequence shown here is derived from an EMBL/GenBank/DDBJ whole genome shotgun (WGS) entry which is preliminary data.</text>
</comment>
<evidence type="ECO:0000256" key="1">
    <source>
        <dbReference type="SAM" id="MobiDB-lite"/>
    </source>
</evidence>
<evidence type="ECO:0000313" key="3">
    <source>
        <dbReference type="EMBL" id="KAL3780554.1"/>
    </source>
</evidence>
<dbReference type="InterPro" id="IPR036890">
    <property type="entry name" value="HATPase_C_sf"/>
</dbReference>
<feature type="region of interest" description="Disordered" evidence="1">
    <location>
        <begin position="1546"/>
        <end position="1651"/>
    </location>
</feature>
<dbReference type="EMBL" id="JALLPJ020000886">
    <property type="protein sequence ID" value="KAL3780554.1"/>
    <property type="molecule type" value="Genomic_DNA"/>
</dbReference>
<dbReference type="Proteomes" id="UP001530400">
    <property type="component" value="Unassembled WGS sequence"/>
</dbReference>
<dbReference type="InterPro" id="IPR058210">
    <property type="entry name" value="SACS/Nov_dom"/>
</dbReference>
<name>A0ABD3NYY6_9STRA</name>
<accession>A0ABD3NYY6</accession>
<feature type="compositionally biased region" description="Low complexity" evidence="1">
    <location>
        <begin position="1494"/>
        <end position="1503"/>
    </location>
</feature>
<dbReference type="PANTHER" id="PTHR47839:SF1">
    <property type="entry name" value="DOMAIN PROTEIN, PUTATIVE (AFU_ORTHOLOGUE AFUA_6G04830)-RELATED"/>
    <property type="match status" value="1"/>
</dbReference>
<keyword evidence="4" id="KW-1185">Reference proteome</keyword>
<feature type="region of interest" description="Disordered" evidence="1">
    <location>
        <begin position="1472"/>
        <end position="1521"/>
    </location>
</feature>
<feature type="compositionally biased region" description="Basic and acidic residues" evidence="1">
    <location>
        <begin position="1506"/>
        <end position="1515"/>
    </location>
</feature>
<gene>
    <name evidence="3" type="ORF">ACHAWO_006205</name>
</gene>
<dbReference type="Gene3D" id="3.30.565.10">
    <property type="entry name" value="Histidine kinase-like ATPase, C-terminal domain"/>
    <property type="match status" value="1"/>
</dbReference>
<evidence type="ECO:0000259" key="2">
    <source>
        <dbReference type="Pfam" id="PF25794"/>
    </source>
</evidence>
<dbReference type="Pfam" id="PF25794">
    <property type="entry name" value="SACS"/>
    <property type="match status" value="1"/>
</dbReference>
<organism evidence="3 4">
    <name type="scientific">Cyclotella atomus</name>
    <dbReference type="NCBI Taxonomy" id="382360"/>
    <lineage>
        <taxon>Eukaryota</taxon>
        <taxon>Sar</taxon>
        <taxon>Stramenopiles</taxon>
        <taxon>Ochrophyta</taxon>
        <taxon>Bacillariophyta</taxon>
        <taxon>Coscinodiscophyceae</taxon>
        <taxon>Thalassiosirophycidae</taxon>
        <taxon>Stephanodiscales</taxon>
        <taxon>Stephanodiscaceae</taxon>
        <taxon>Cyclotella</taxon>
    </lineage>
</organism>
<feature type="region of interest" description="Disordered" evidence="1">
    <location>
        <begin position="460"/>
        <end position="481"/>
    </location>
</feature>
<protein>
    <recommendedName>
        <fullName evidence="2">Sacsin/Nov domain-containing protein</fullName>
    </recommendedName>
</protein>
<feature type="compositionally biased region" description="Polar residues" evidence="1">
    <location>
        <begin position="1611"/>
        <end position="1651"/>
    </location>
</feature>
<dbReference type="SUPFAM" id="SSF55874">
    <property type="entry name" value="ATPase domain of HSP90 chaperone/DNA topoisomerase II/histidine kinase"/>
    <property type="match status" value="1"/>
</dbReference>
<reference evidence="3 4" key="1">
    <citation type="submission" date="2024-10" db="EMBL/GenBank/DDBJ databases">
        <title>Updated reference genomes for cyclostephanoid diatoms.</title>
        <authorList>
            <person name="Roberts W.R."/>
            <person name="Alverson A.J."/>
        </authorList>
    </citation>
    <scope>NUCLEOTIDE SEQUENCE [LARGE SCALE GENOMIC DNA]</scope>
    <source>
        <strain evidence="3 4">AJA010-31</strain>
    </source>
</reference>
<sequence>MASLSAYDDVKAAIAEKGSDARVEVNQRALIDKILARYASAGAVYRELLQNSNDANATTAEIIITTSASSDKGEKKSKEEVTQIIYRNNGHPFRPQDWDRLRKIAEGNPDESKVGAFGVGAYTMFSICEEPLVVSGIRGHEEAMFFFWKGDGLWTKTGKAPQGIVNMSASLQNGEDNNNWTSFIMPSRDPYPLPDLVEFGQFLTASLTFTQCLANIKVYVNNTLQMDIQKTIIESHIISTPKASSWWKNDGAVTYSSTGMFTLGKAEQLTQTSVLMSVSLRKSLDPNSELETSKVRARYASALVKTKIPSDIEKRMIRVTKKNPPKELTVQIFLDAADSHEQENNSTKSKKEKKSRVTQITDAFAPTSGSGRIFIGFRTSQTTGLGIHLAAPLMPTVEREAIDFVDSALRAYNIELLEISGILMRLALEHEMGRVGVLWEEGKEERELWKAKNAEQKKLKEAAKTSGIEDDESPDTKSTADSEVTIQSSLFSFASYMARGVKNTVVEAIKAVPEILGEDDETTELLNPSDERPLSLEERDAIILMKAYCPRVSTPDSLVGQCLAKGFSRCLSNSSPPVLTQSGVVRGVDARLCYHGMEAFGLTNVVRRVMLDNAREYHTVIATCPTLTMNDLIEAMQGQTISEELLTRLLKWWPKICKIDQRVGRYGVSLKESICFETSTHEQSASDQNESTDAKSTVRSLDSILYYTSNKLIKDLPLPYMAITSQLQKEVGLRNLEDRSFSQWFSPLPFDIWASFMSSHPALTQSDFDDRTLRVQVLAAFSKHYDSLGSAPAIRHFINLLPVKTMYLPVETYGRKGTDINQYLHPSEIHLSSSDLSAFEGLGKFEKVSSQLHKEGISDEFLLAIGVRKTISMDFLFSHLDTLQWSSNPNSLINYLMNAELTQQDLVKLRSTKYLPAKNDKVSLYSPRELYIPNEELNMFSFVRFLQWPDGESMSAAQRKFLVKQLGLCVDPPLSSVMSYLQTESTKDSDTKDEAGYVLALQYLSQKLGPNGVYERDFGQYRNAKFLPCIRQNYETGEIVKESKAPSECFYNPSSLVMGFSVLDPELDTVTIATRTKCLKDPPPQLLFKRLGQYVSVSRNKIGTIERNKAATKEEKEALISKISSLFEGVFIYMSSRTSDFDKTHVAILSTMAFIPCKNRGQIVFYLPSQVFFKGERSDSLAESLFQEVEYNTFLSLAGVKAEPTINELFDLMLKKPDEVLDSLGETKYKTILSRIAADPPFKKVTAEIRDCAFLLGYLVMDEEIASDDKGGEGNVQKAQFVLARAEDIYIVDNSFLRRQFSMLICPHEQQLEEFYNKVGSRYVSQVVKKEYEVNGRSQHNTSLTAQFASRISERKPLLLSPSVSSRPLVSDAAKLLSNLDVVEVDSINAKYTFERSSKLIPTTSCAKSTSKHTTTIFITHKFDWFDVGTAIGNLILQRCQLEDAFFLSSIMEASLQTLRHRGFPVDRILRPVVAPPPPPPEPQPEPTVKTSIANNTNANTTNGGPEKKRADKTTTNDGFDQILSSMFPNCPLEVINGMLGENPTKEKAREVANELSSMDFSEKQDKGEMAEGTDSSSEVQPEMPRRQHDAKEIKKKSGGIMGRMMGGLRPSSTVGSKASSLSKRVIQQQASEPTSQNDTQSSPLNDVESQQSLEAMLQDSVQSTRSVQASGVSAPETLLKSLPQGLECGSEGCEVIPQQNIVPFKSPHGTNAAKNGIRIYNSRNADPSFLNQNFSHVERFAIVIQHLSVVYKVPLSSVAIFYDSAGSTIAFNSSKALYFNIRFFVNLHAKNLDTACYSYWYTVMAHELAHNLVTAHNKEHGKFTESIIALYLPAFVKLLAQLTKPR</sequence>
<feature type="compositionally biased region" description="Basic and acidic residues" evidence="1">
    <location>
        <begin position="1584"/>
        <end position="1593"/>
    </location>
</feature>
<proteinExistence type="predicted"/>
<evidence type="ECO:0000313" key="4">
    <source>
        <dbReference type="Proteomes" id="UP001530400"/>
    </source>
</evidence>
<feature type="compositionally biased region" description="Pro residues" evidence="1">
    <location>
        <begin position="1474"/>
        <end position="1486"/>
    </location>
</feature>
<dbReference type="PANTHER" id="PTHR47839">
    <property type="entry name" value="DOMAIN PROTEIN, PUTATIVE (AFU_ORTHOLOGUE AFUA_6G04830)-RELATED"/>
    <property type="match status" value="1"/>
</dbReference>
<feature type="domain" description="Sacsin/Nov" evidence="2">
    <location>
        <begin position="30"/>
        <end position="136"/>
    </location>
</feature>
<dbReference type="InterPro" id="IPR022155">
    <property type="entry name" value="DUF3684"/>
</dbReference>
<dbReference type="Pfam" id="PF12449">
    <property type="entry name" value="DUF3684"/>
    <property type="match status" value="2"/>
</dbReference>